<evidence type="ECO:0000313" key="3">
    <source>
        <dbReference type="Proteomes" id="UP000651156"/>
    </source>
</evidence>
<organism evidence="2 3">
    <name type="scientific">Gloeocapsopsis crepidinum LEGE 06123</name>
    <dbReference type="NCBI Taxonomy" id="588587"/>
    <lineage>
        <taxon>Bacteria</taxon>
        <taxon>Bacillati</taxon>
        <taxon>Cyanobacteriota</taxon>
        <taxon>Cyanophyceae</taxon>
        <taxon>Oscillatoriophycideae</taxon>
        <taxon>Chroococcales</taxon>
        <taxon>Chroococcaceae</taxon>
        <taxon>Gloeocapsopsis</taxon>
    </lineage>
</organism>
<accession>A0ABR9URF2</accession>
<evidence type="ECO:0000313" key="2">
    <source>
        <dbReference type="EMBL" id="MBE9190633.1"/>
    </source>
</evidence>
<gene>
    <name evidence="2" type="ORF">IQ230_09715</name>
</gene>
<sequence>MGSSQTKHIKKFAEVSKLPQPKKPRIVGTDRPDTTPREEAQKQRIERYSPEMEDFRQKIYEGLSNATSKENDKTND</sequence>
<dbReference type="RefSeq" id="WP_193931807.1">
    <property type="nucleotide sequence ID" value="NZ_CAWPMZ010000040.1"/>
</dbReference>
<comment type="caution">
    <text evidence="2">The sequence shown here is derived from an EMBL/GenBank/DDBJ whole genome shotgun (WGS) entry which is preliminary data.</text>
</comment>
<dbReference type="Proteomes" id="UP000651156">
    <property type="component" value="Unassembled WGS sequence"/>
</dbReference>
<feature type="compositionally biased region" description="Basic and acidic residues" evidence="1">
    <location>
        <begin position="28"/>
        <end position="59"/>
    </location>
</feature>
<feature type="region of interest" description="Disordered" evidence="1">
    <location>
        <begin position="1"/>
        <end position="76"/>
    </location>
</feature>
<name>A0ABR9URF2_9CHRO</name>
<protein>
    <submittedName>
        <fullName evidence="2">Uncharacterized protein</fullName>
    </submittedName>
</protein>
<reference evidence="2 3" key="1">
    <citation type="submission" date="2020-10" db="EMBL/GenBank/DDBJ databases">
        <authorList>
            <person name="Castelo-Branco R."/>
            <person name="Eusebio N."/>
            <person name="Adriana R."/>
            <person name="Vieira A."/>
            <person name="Brugerolle De Fraissinette N."/>
            <person name="Rezende De Castro R."/>
            <person name="Schneider M.P."/>
            <person name="Vasconcelos V."/>
            <person name="Leao P.N."/>
        </authorList>
    </citation>
    <scope>NUCLEOTIDE SEQUENCE [LARGE SCALE GENOMIC DNA]</scope>
    <source>
        <strain evidence="2 3">LEGE 06123</strain>
    </source>
</reference>
<evidence type="ECO:0000256" key="1">
    <source>
        <dbReference type="SAM" id="MobiDB-lite"/>
    </source>
</evidence>
<keyword evidence="3" id="KW-1185">Reference proteome</keyword>
<dbReference type="EMBL" id="JADEWN010000019">
    <property type="protein sequence ID" value="MBE9190633.1"/>
    <property type="molecule type" value="Genomic_DNA"/>
</dbReference>
<proteinExistence type="predicted"/>